<gene>
    <name evidence="2" type="ORF">ACFOD3_26740</name>
</gene>
<organism evidence="2 3">
    <name type="scientific">Falsiroseomonas tokyonensis</name>
    <dbReference type="NCBI Taxonomy" id="430521"/>
    <lineage>
        <taxon>Bacteria</taxon>
        <taxon>Pseudomonadati</taxon>
        <taxon>Pseudomonadota</taxon>
        <taxon>Alphaproteobacteria</taxon>
        <taxon>Acetobacterales</taxon>
        <taxon>Roseomonadaceae</taxon>
        <taxon>Falsiroseomonas</taxon>
    </lineage>
</organism>
<accession>A0ABV7C556</accession>
<dbReference type="EMBL" id="JBHRSB010000012">
    <property type="protein sequence ID" value="MFC3003520.1"/>
    <property type="molecule type" value="Genomic_DNA"/>
</dbReference>
<dbReference type="RefSeq" id="WP_216839976.1">
    <property type="nucleotide sequence ID" value="NZ_JAFNJS010000012.1"/>
</dbReference>
<protein>
    <submittedName>
        <fullName evidence="2">Uncharacterized protein</fullName>
    </submittedName>
</protein>
<name>A0ABV7C556_9PROT</name>
<sequence length="93" mass="9874">MSGNPTLPDSLGRFALDLVVAARRESARLAAPIRSSGGVAVFVPRADDPAHWVEAGRACRRWGTGGRRPSRALIGQGPALPPSLRRPVRQVLA</sequence>
<reference evidence="3" key="1">
    <citation type="journal article" date="2019" name="Int. J. Syst. Evol. Microbiol.">
        <title>The Global Catalogue of Microorganisms (GCM) 10K type strain sequencing project: providing services to taxonomists for standard genome sequencing and annotation.</title>
        <authorList>
            <consortium name="The Broad Institute Genomics Platform"/>
            <consortium name="The Broad Institute Genome Sequencing Center for Infectious Disease"/>
            <person name="Wu L."/>
            <person name="Ma J."/>
        </authorList>
    </citation>
    <scope>NUCLEOTIDE SEQUENCE [LARGE SCALE GENOMIC DNA]</scope>
    <source>
        <strain evidence="3">CGMCC 1.16855</strain>
    </source>
</reference>
<evidence type="ECO:0000256" key="1">
    <source>
        <dbReference type="SAM" id="MobiDB-lite"/>
    </source>
</evidence>
<comment type="caution">
    <text evidence="2">The sequence shown here is derived from an EMBL/GenBank/DDBJ whole genome shotgun (WGS) entry which is preliminary data.</text>
</comment>
<dbReference type="Proteomes" id="UP001595420">
    <property type="component" value="Unassembled WGS sequence"/>
</dbReference>
<evidence type="ECO:0000313" key="2">
    <source>
        <dbReference type="EMBL" id="MFC3003520.1"/>
    </source>
</evidence>
<feature type="region of interest" description="Disordered" evidence="1">
    <location>
        <begin position="64"/>
        <end position="93"/>
    </location>
</feature>
<evidence type="ECO:0000313" key="3">
    <source>
        <dbReference type="Proteomes" id="UP001595420"/>
    </source>
</evidence>
<keyword evidence="3" id="KW-1185">Reference proteome</keyword>
<proteinExistence type="predicted"/>